<accession>A0A2R7Y4Y8</accession>
<dbReference type="InterPro" id="IPR042204">
    <property type="entry name" value="2Fe-2S-bd_N"/>
</dbReference>
<comment type="caution">
    <text evidence="3">The sequence shown here is derived from an EMBL/GenBank/DDBJ whole genome shotgun (WGS) entry which is preliminary data.</text>
</comment>
<dbReference type="CDD" id="cd00207">
    <property type="entry name" value="fer2"/>
    <property type="match status" value="1"/>
</dbReference>
<evidence type="ECO:0000313" key="4">
    <source>
        <dbReference type="Proteomes" id="UP000244093"/>
    </source>
</evidence>
<sequence>MLWWFKSPLESDRRLWEHPILSFHRGRKVKFLFEGREVEAYEGESVAVALYAAGINVYSWSPSLHRPRGPFCMIGKCSSCFMVVNGVPNVRTCREPVKDGLMVERQAGWVPPPSPHNDSIGSQSREEELRTDVLIVGGGPAGLAAAIKLSEYGLDVTLVDEHFKLGGQLLKQTHKFFGSQELFGGLRGFQVAEKLISKLREVSNVRIFTETTAFGVFRGGVVGLASRDSVVWVKPRAVIASTGAQERYLDFINNDLPGVIGAGGVQTLMNEFGVKPGEEALVVGSGNVGVIVSYQLLQAGVKVRAVLELLPEIGGWFVHAAKLRRYGVPILTSHTIKAALGSERVEGAVITAVDERFKPVEGSEEVIKCDLILLAVGLEPDARLHAQAGAVMKWVPELGGLVPVRTEYLETSVPSMYVAGDASGIEEATTAMVEGWVAALAIASKMVDGSKAEKALNELTKYNKFLWSEYRSSPVIARARKGKESVTVTQEEMERLRATYPPPIHFR</sequence>
<dbReference type="PRINTS" id="PR00368">
    <property type="entry name" value="FADPNR"/>
</dbReference>
<dbReference type="GO" id="GO:0016491">
    <property type="term" value="F:oxidoreductase activity"/>
    <property type="evidence" value="ECO:0007669"/>
    <property type="project" value="UniProtKB-KW"/>
</dbReference>
<evidence type="ECO:0000313" key="3">
    <source>
        <dbReference type="EMBL" id="PUA32598.1"/>
    </source>
</evidence>
<dbReference type="Pfam" id="PF07992">
    <property type="entry name" value="Pyr_redox_2"/>
    <property type="match status" value="1"/>
</dbReference>
<feature type="domain" description="FAD/NAD(P)-binding" evidence="2">
    <location>
        <begin position="132"/>
        <end position="435"/>
    </location>
</feature>
<proteinExistence type="predicted"/>
<dbReference type="Proteomes" id="UP000244093">
    <property type="component" value="Unassembled WGS sequence"/>
</dbReference>
<dbReference type="SUPFAM" id="SSF54292">
    <property type="entry name" value="2Fe-2S ferredoxin-like"/>
    <property type="match status" value="1"/>
</dbReference>
<dbReference type="InterPro" id="IPR036010">
    <property type="entry name" value="2Fe-2S_ferredoxin-like_sf"/>
</dbReference>
<dbReference type="PRINTS" id="PR00411">
    <property type="entry name" value="PNDRDTASEI"/>
</dbReference>
<dbReference type="GO" id="GO:0051537">
    <property type="term" value="F:2 iron, 2 sulfur cluster binding"/>
    <property type="evidence" value="ECO:0007669"/>
    <property type="project" value="InterPro"/>
</dbReference>
<protein>
    <submittedName>
        <fullName evidence="3">Sarcosine oxidase subunit alpha</fullName>
    </submittedName>
</protein>
<dbReference type="PROSITE" id="PS00197">
    <property type="entry name" value="2FE2S_FER_1"/>
    <property type="match status" value="1"/>
</dbReference>
<evidence type="ECO:0000256" key="1">
    <source>
        <dbReference type="ARBA" id="ARBA00023002"/>
    </source>
</evidence>
<name>A0A2R7Y4Y8_9CREN</name>
<dbReference type="Gene3D" id="3.10.20.440">
    <property type="entry name" value="2Fe-2S iron-sulphur cluster binding domain, sarcosine oxidase, alpha subunit, N-terminal domain"/>
    <property type="match status" value="1"/>
</dbReference>
<dbReference type="InterPro" id="IPR001041">
    <property type="entry name" value="2Fe-2S_ferredoxin-type"/>
</dbReference>
<dbReference type="SUPFAM" id="SSF51905">
    <property type="entry name" value="FAD/NAD(P)-binding domain"/>
    <property type="match status" value="1"/>
</dbReference>
<dbReference type="PANTHER" id="PTHR42949:SF3">
    <property type="entry name" value="ANAEROBIC GLYCEROL-3-PHOSPHATE DEHYDROGENASE SUBUNIT B"/>
    <property type="match status" value="1"/>
</dbReference>
<dbReference type="Gene3D" id="3.50.50.60">
    <property type="entry name" value="FAD/NAD(P)-binding domain"/>
    <property type="match status" value="2"/>
</dbReference>
<dbReference type="InterPro" id="IPR036188">
    <property type="entry name" value="FAD/NAD-bd_sf"/>
</dbReference>
<organism evidence="3 4">
    <name type="scientific">Zestosphaera tikiterensis</name>
    <dbReference type="NCBI Taxonomy" id="1973259"/>
    <lineage>
        <taxon>Archaea</taxon>
        <taxon>Thermoproteota</taxon>
        <taxon>Thermoprotei</taxon>
        <taxon>Desulfurococcales</taxon>
        <taxon>Desulfurococcaceae</taxon>
        <taxon>Zestosphaera</taxon>
    </lineage>
</organism>
<dbReference type="AlphaFoldDB" id="A0A2R7Y4Y8"/>
<dbReference type="EMBL" id="NBVN01000004">
    <property type="protein sequence ID" value="PUA32598.1"/>
    <property type="molecule type" value="Genomic_DNA"/>
</dbReference>
<evidence type="ECO:0000259" key="2">
    <source>
        <dbReference type="Pfam" id="PF07992"/>
    </source>
</evidence>
<dbReference type="PANTHER" id="PTHR42949">
    <property type="entry name" value="ANAEROBIC GLYCEROL-3-PHOSPHATE DEHYDROGENASE SUBUNIT B"/>
    <property type="match status" value="1"/>
</dbReference>
<dbReference type="Pfam" id="PF13510">
    <property type="entry name" value="Fer2_4"/>
    <property type="match status" value="1"/>
</dbReference>
<dbReference type="InterPro" id="IPR051691">
    <property type="entry name" value="Metab_Enz_Cyan_OpOx_G3PDH"/>
</dbReference>
<dbReference type="InterPro" id="IPR006058">
    <property type="entry name" value="2Fe2S_fd_BS"/>
</dbReference>
<reference evidence="3 4" key="1">
    <citation type="journal article" date="2018" name="Syst. Appl. Microbiol.">
        <title>A new symbiotic nanoarchaeote (Candidatus Nanoclepta minutus) and its host (Zestosphaera tikiterensis gen. nov., sp. nov.) from a New Zealand hot spring.</title>
        <authorList>
            <person name="St John E."/>
            <person name="Liu Y."/>
            <person name="Podar M."/>
            <person name="Stott M.B."/>
            <person name="Meneghin J."/>
            <person name="Chen Z."/>
            <person name="Lagutin K."/>
            <person name="Mitchell K."/>
            <person name="Reysenbach A.L."/>
        </authorList>
    </citation>
    <scope>NUCLEOTIDE SEQUENCE [LARGE SCALE GENOMIC DNA]</scope>
    <source>
        <strain evidence="3">NZ3</strain>
    </source>
</reference>
<gene>
    <name evidence="3" type="ORF">B7O98_07565</name>
</gene>
<keyword evidence="1" id="KW-0560">Oxidoreductase</keyword>
<dbReference type="InterPro" id="IPR023753">
    <property type="entry name" value="FAD/NAD-binding_dom"/>
</dbReference>